<dbReference type="RefSeq" id="WP_160892332.1">
    <property type="nucleotide sequence ID" value="NZ_WUMU01000003.1"/>
</dbReference>
<dbReference type="EMBL" id="WUMU01000003">
    <property type="protein sequence ID" value="MXN17245.1"/>
    <property type="molecule type" value="Genomic_DNA"/>
</dbReference>
<proteinExistence type="predicted"/>
<sequence length="215" mass="24396">MTSHAPDMAEITRLFTDEEGRFRFARWSRPIVPVIFGVSEDSLPPLKGAIESVVLTAGHKLSDMDPELGANLMIFFLNDWKELSEVENMDQLVPELPELLPRLQAAQADQYRFFRFERDNSIRAAFIFLRMRGPLATMPATDLGIEQMVKTMLLWSPRAFRERSPMARVGEGGETVLRPDISALLSAAYDPVLPDFSEEETLSLRLMARAGQYFN</sequence>
<accession>A0A6L7FZM8</accession>
<reference evidence="1 2" key="1">
    <citation type="submission" date="2019-12" db="EMBL/GenBank/DDBJ databases">
        <authorList>
            <person name="Li M."/>
        </authorList>
    </citation>
    <scope>NUCLEOTIDE SEQUENCE [LARGE SCALE GENOMIC DNA]</scope>
    <source>
        <strain evidence="1 2">GBMRC 2024</strain>
    </source>
</reference>
<protein>
    <submittedName>
        <fullName evidence="1">Uncharacterized protein</fullName>
    </submittedName>
</protein>
<dbReference type="AlphaFoldDB" id="A0A6L7FZM8"/>
<keyword evidence="2" id="KW-1185">Reference proteome</keyword>
<evidence type="ECO:0000313" key="2">
    <source>
        <dbReference type="Proteomes" id="UP000477911"/>
    </source>
</evidence>
<comment type="caution">
    <text evidence="1">The sequence shown here is derived from an EMBL/GenBank/DDBJ whole genome shotgun (WGS) entry which is preliminary data.</text>
</comment>
<organism evidence="1 2">
    <name type="scientific">Pseudooceanicola albus</name>
    <dbReference type="NCBI Taxonomy" id="2692189"/>
    <lineage>
        <taxon>Bacteria</taxon>
        <taxon>Pseudomonadati</taxon>
        <taxon>Pseudomonadota</taxon>
        <taxon>Alphaproteobacteria</taxon>
        <taxon>Rhodobacterales</taxon>
        <taxon>Paracoccaceae</taxon>
        <taxon>Pseudooceanicola</taxon>
    </lineage>
</organism>
<dbReference type="Proteomes" id="UP000477911">
    <property type="component" value="Unassembled WGS sequence"/>
</dbReference>
<name>A0A6L7FZM8_9RHOB</name>
<gene>
    <name evidence="1" type="ORF">GR170_05315</name>
</gene>
<evidence type="ECO:0000313" key="1">
    <source>
        <dbReference type="EMBL" id="MXN17245.1"/>
    </source>
</evidence>